<sequence length="358" mass="40612">MSNAATHDVLSTRTLLSIASLLRRSRDQRAPLEVSITTWEYLRPSIRGFTLDRHYDVDTEDGNIYPVYTRLGSSHLVWVAYPSDQYVLESLSLTGTRTQLAEISLPYVHNSICAHMMKNHPCITFVFNTTVTQLTGWSVCEESPREDLPVADVKKSAVVVDLLVELMTVDPYSEVFYGIAPGLGFSDNFLIRMSPMDGMWACDSLCSVPELIQGFAILESEIFILAGLEARHDAEETVLQRREGRGWETLLIIPRQCTSMDIDYKRKWLYILGGSPDKADWSLWIYSIDMRAVLYRFELPMLGTARGGTGIAANAANITPERVFLRPDGGLWITRILQPDPERLDFDHRIEVWYPIVD</sequence>
<dbReference type="EMBL" id="GG687104">
    <property type="protein sequence ID" value="EEQ97517.1"/>
    <property type="molecule type" value="Genomic_DNA"/>
</dbReference>
<proteinExistence type="predicted"/>
<accession>C5M0I2</accession>
<name>C5M0I2_PERM5</name>
<dbReference type="Proteomes" id="UP000007800">
    <property type="component" value="Unassembled WGS sequence"/>
</dbReference>
<organism evidence="2">
    <name type="scientific">Perkinsus marinus (strain ATCC 50983 / TXsc)</name>
    <dbReference type="NCBI Taxonomy" id="423536"/>
    <lineage>
        <taxon>Eukaryota</taxon>
        <taxon>Sar</taxon>
        <taxon>Alveolata</taxon>
        <taxon>Perkinsozoa</taxon>
        <taxon>Perkinsea</taxon>
        <taxon>Perkinsida</taxon>
        <taxon>Perkinsidae</taxon>
        <taxon>Perkinsus</taxon>
    </lineage>
</organism>
<evidence type="ECO:0000313" key="1">
    <source>
        <dbReference type="EMBL" id="EEQ97517.1"/>
    </source>
</evidence>
<dbReference type="GeneID" id="9055184"/>
<dbReference type="OMA" id="HNSICAH"/>
<dbReference type="RefSeq" id="XP_002764800.1">
    <property type="nucleotide sequence ID" value="XM_002764754.1"/>
</dbReference>
<dbReference type="OrthoDB" id="441435at2759"/>
<dbReference type="AlphaFoldDB" id="C5M0I2"/>
<dbReference type="InParanoid" id="C5M0I2"/>
<gene>
    <name evidence="1" type="ORF">Pmar_PMAR004022</name>
</gene>
<keyword evidence="2" id="KW-1185">Reference proteome</keyword>
<reference evidence="1 2" key="1">
    <citation type="submission" date="2008-07" db="EMBL/GenBank/DDBJ databases">
        <authorList>
            <person name="El-Sayed N."/>
            <person name="Caler E."/>
            <person name="Inman J."/>
            <person name="Amedeo P."/>
            <person name="Hass B."/>
            <person name="Wortman J."/>
        </authorList>
    </citation>
    <scope>NUCLEOTIDE SEQUENCE [LARGE SCALE GENOMIC DNA]</scope>
    <source>
        <strain evidence="2">ATCC 50983 / TXsc</strain>
    </source>
</reference>
<evidence type="ECO:0000313" key="2">
    <source>
        <dbReference type="Proteomes" id="UP000007800"/>
    </source>
</evidence>
<protein>
    <submittedName>
        <fullName evidence="1">Uncharacterized protein</fullName>
    </submittedName>
</protein>